<proteinExistence type="predicted"/>
<reference evidence="7 8" key="2">
    <citation type="submission" date="2020-03" db="EMBL/GenBank/DDBJ databases">
        <title>Kangsaoukella pontilimi gen. nov., sp. nov., a new member of the family Rhodobacteraceae isolated from a tidal mudflat.</title>
        <authorList>
            <person name="Kim I.S."/>
        </authorList>
    </citation>
    <scope>NUCLEOTIDE SEQUENCE [LARGE SCALE GENOMIC DNA]</scope>
    <source>
        <strain evidence="7 8">GH1-50</strain>
    </source>
</reference>
<accession>A0A7C9MS10</accession>
<comment type="caution">
    <text evidence="7">The sequence shown here is derived from an EMBL/GenBank/DDBJ whole genome shotgun (WGS) entry which is preliminary data.</text>
</comment>
<evidence type="ECO:0000259" key="6">
    <source>
        <dbReference type="Pfam" id="PF01794"/>
    </source>
</evidence>
<organism evidence="7 8">
    <name type="scientific">Kangsaoukella pontilimi</name>
    <dbReference type="NCBI Taxonomy" id="2691042"/>
    <lineage>
        <taxon>Bacteria</taxon>
        <taxon>Pseudomonadati</taxon>
        <taxon>Pseudomonadota</taxon>
        <taxon>Alphaproteobacteria</taxon>
        <taxon>Rhodobacterales</taxon>
        <taxon>Paracoccaceae</taxon>
        <taxon>Kangsaoukella</taxon>
    </lineage>
</organism>
<evidence type="ECO:0000313" key="7">
    <source>
        <dbReference type="EMBL" id="MXQ08777.1"/>
    </source>
</evidence>
<feature type="transmembrane region" description="Helical" evidence="5">
    <location>
        <begin position="113"/>
        <end position="132"/>
    </location>
</feature>
<evidence type="ECO:0000256" key="4">
    <source>
        <dbReference type="ARBA" id="ARBA00023136"/>
    </source>
</evidence>
<reference evidence="7 8" key="1">
    <citation type="submission" date="2019-12" db="EMBL/GenBank/DDBJ databases">
        <authorList>
            <person name="Lee S.D."/>
        </authorList>
    </citation>
    <scope>NUCLEOTIDE SEQUENCE [LARGE SCALE GENOMIC DNA]</scope>
    <source>
        <strain evidence="7 8">GH1-50</strain>
    </source>
</reference>
<comment type="subcellular location">
    <subcellularLocation>
        <location evidence="1">Membrane</location>
        <topology evidence="1">Multi-pass membrane protein</topology>
    </subcellularLocation>
</comment>
<dbReference type="Proteomes" id="UP000480350">
    <property type="component" value="Unassembled WGS sequence"/>
</dbReference>
<evidence type="ECO:0000256" key="2">
    <source>
        <dbReference type="ARBA" id="ARBA00022692"/>
    </source>
</evidence>
<dbReference type="Pfam" id="PF01794">
    <property type="entry name" value="Ferric_reduct"/>
    <property type="match status" value="1"/>
</dbReference>
<evidence type="ECO:0000256" key="5">
    <source>
        <dbReference type="SAM" id="Phobius"/>
    </source>
</evidence>
<gene>
    <name evidence="7" type="ORF">GQ651_13045</name>
</gene>
<keyword evidence="2 5" id="KW-0812">Transmembrane</keyword>
<protein>
    <submittedName>
        <fullName evidence="7">Ferric reductase</fullName>
    </submittedName>
</protein>
<dbReference type="GO" id="GO:0016020">
    <property type="term" value="C:membrane"/>
    <property type="evidence" value="ECO:0007669"/>
    <property type="project" value="UniProtKB-SubCell"/>
</dbReference>
<dbReference type="InterPro" id="IPR013130">
    <property type="entry name" value="Fe3_Rdtase_TM_dom"/>
</dbReference>
<dbReference type="EMBL" id="WUPT01000002">
    <property type="protein sequence ID" value="MXQ08777.1"/>
    <property type="molecule type" value="Genomic_DNA"/>
</dbReference>
<evidence type="ECO:0000256" key="3">
    <source>
        <dbReference type="ARBA" id="ARBA00022989"/>
    </source>
</evidence>
<feature type="transmembrane region" description="Helical" evidence="5">
    <location>
        <begin position="74"/>
        <end position="93"/>
    </location>
</feature>
<feature type="transmembrane region" description="Helical" evidence="5">
    <location>
        <begin position="40"/>
        <end position="62"/>
    </location>
</feature>
<evidence type="ECO:0000256" key="1">
    <source>
        <dbReference type="ARBA" id="ARBA00004141"/>
    </source>
</evidence>
<dbReference type="AlphaFoldDB" id="A0A7C9MS10"/>
<keyword evidence="8" id="KW-1185">Reference proteome</keyword>
<feature type="transmembrane region" description="Helical" evidence="5">
    <location>
        <begin position="171"/>
        <end position="192"/>
    </location>
</feature>
<feature type="domain" description="Ferric oxidoreductase" evidence="6">
    <location>
        <begin position="43"/>
        <end position="157"/>
    </location>
</feature>
<keyword evidence="4 5" id="KW-0472">Membrane</keyword>
<feature type="transmembrane region" description="Helical" evidence="5">
    <location>
        <begin position="144"/>
        <end position="165"/>
    </location>
</feature>
<name>A0A7C9MS10_9RHOB</name>
<keyword evidence="3 5" id="KW-1133">Transmembrane helix</keyword>
<sequence>MSTLRPLLIWAVLATLLIAPVAVAANSPLLAWRDPIYIAGGFAGIAALALLLLQPLLVAGLLPGAPRAIGRKIHLWSGLLLVVSVVLHVAGLWATSPPDVTDALLFRSPTPFAVWGVLAMWAVFGAAVLGLGRKRLALPPRIWRIAHAALVTVVVVGSVLHAVQIEGAMGSVTKLILCGAAVLALGAAFLRLRSWAAFQARTASGRRS</sequence>
<evidence type="ECO:0000313" key="8">
    <source>
        <dbReference type="Proteomes" id="UP000480350"/>
    </source>
</evidence>